<dbReference type="SUPFAM" id="SSF53474">
    <property type="entry name" value="alpha/beta-Hydrolases"/>
    <property type="match status" value="1"/>
</dbReference>
<protein>
    <submittedName>
        <fullName evidence="2">Alpha/beta fold hydrolase</fullName>
    </submittedName>
</protein>
<name>A0ABV9TZY2_9ACTN</name>
<reference evidence="3" key="1">
    <citation type="journal article" date="2019" name="Int. J. Syst. Evol. Microbiol.">
        <title>The Global Catalogue of Microorganisms (GCM) 10K type strain sequencing project: providing services to taxonomists for standard genome sequencing and annotation.</title>
        <authorList>
            <consortium name="The Broad Institute Genomics Platform"/>
            <consortium name="The Broad Institute Genome Sequencing Center for Infectious Disease"/>
            <person name="Wu L."/>
            <person name="Ma J."/>
        </authorList>
    </citation>
    <scope>NUCLEOTIDE SEQUENCE [LARGE SCALE GENOMIC DNA]</scope>
    <source>
        <strain evidence="3">KLKA75</strain>
    </source>
</reference>
<keyword evidence="3" id="KW-1185">Reference proteome</keyword>
<dbReference type="GO" id="GO:0016787">
    <property type="term" value="F:hydrolase activity"/>
    <property type="evidence" value="ECO:0007669"/>
    <property type="project" value="UniProtKB-KW"/>
</dbReference>
<dbReference type="Proteomes" id="UP001595872">
    <property type="component" value="Unassembled WGS sequence"/>
</dbReference>
<evidence type="ECO:0000259" key="1">
    <source>
        <dbReference type="Pfam" id="PF00561"/>
    </source>
</evidence>
<dbReference type="EMBL" id="JBHSIT010000004">
    <property type="protein sequence ID" value="MFC4909089.1"/>
    <property type="molecule type" value="Genomic_DNA"/>
</dbReference>
<proteinExistence type="predicted"/>
<accession>A0ABV9TZY2</accession>
<evidence type="ECO:0000313" key="2">
    <source>
        <dbReference type="EMBL" id="MFC4909089.1"/>
    </source>
</evidence>
<dbReference type="Pfam" id="PF00561">
    <property type="entry name" value="Abhydrolase_1"/>
    <property type="match status" value="1"/>
</dbReference>
<dbReference type="RefSeq" id="WP_378256458.1">
    <property type="nucleotide sequence ID" value="NZ_JBHSIT010000004.1"/>
</dbReference>
<dbReference type="InterPro" id="IPR000073">
    <property type="entry name" value="AB_hydrolase_1"/>
</dbReference>
<dbReference type="PANTHER" id="PTHR43689">
    <property type="entry name" value="HYDROLASE"/>
    <property type="match status" value="1"/>
</dbReference>
<dbReference type="InterPro" id="IPR029058">
    <property type="entry name" value="AB_hydrolase_fold"/>
</dbReference>
<comment type="caution">
    <text evidence="2">The sequence shown here is derived from an EMBL/GenBank/DDBJ whole genome shotgun (WGS) entry which is preliminary data.</text>
</comment>
<gene>
    <name evidence="2" type="ORF">ACFPCY_17330</name>
</gene>
<sequence>MWAPGTERTNLRSNYRLERGLDWRETERALPATRQPALVVWGRQDTVLPVRQARRFGTLLPHADVRVLEGCGHALTLDCPDQVSTLMEAFLR</sequence>
<dbReference type="Gene3D" id="3.40.50.1820">
    <property type="entry name" value="alpha/beta hydrolase"/>
    <property type="match status" value="1"/>
</dbReference>
<keyword evidence="2" id="KW-0378">Hydrolase</keyword>
<dbReference type="PANTHER" id="PTHR43689:SF8">
    <property type="entry name" value="ALPHA_BETA-HYDROLASES SUPERFAMILY PROTEIN"/>
    <property type="match status" value="1"/>
</dbReference>
<evidence type="ECO:0000313" key="3">
    <source>
        <dbReference type="Proteomes" id="UP001595872"/>
    </source>
</evidence>
<feature type="domain" description="AB hydrolase-1" evidence="1">
    <location>
        <begin position="23"/>
        <end position="76"/>
    </location>
</feature>
<organism evidence="2 3">
    <name type="scientific">Actinomadura gamaensis</name>
    <dbReference type="NCBI Taxonomy" id="1763541"/>
    <lineage>
        <taxon>Bacteria</taxon>
        <taxon>Bacillati</taxon>
        <taxon>Actinomycetota</taxon>
        <taxon>Actinomycetes</taxon>
        <taxon>Streptosporangiales</taxon>
        <taxon>Thermomonosporaceae</taxon>
        <taxon>Actinomadura</taxon>
    </lineage>
</organism>